<dbReference type="SMART" id="SM00388">
    <property type="entry name" value="HisKA"/>
    <property type="match status" value="1"/>
</dbReference>
<dbReference type="SUPFAM" id="SSF47384">
    <property type="entry name" value="Homodimeric domain of signal transducing histidine kinase"/>
    <property type="match status" value="1"/>
</dbReference>
<evidence type="ECO:0000256" key="6">
    <source>
        <dbReference type="ARBA" id="ARBA00022679"/>
    </source>
</evidence>
<name>A0ABQ1GCJ5_9BACL</name>
<keyword evidence="6" id="KW-0808">Transferase</keyword>
<dbReference type="PROSITE" id="PS50109">
    <property type="entry name" value="HIS_KIN"/>
    <property type="match status" value="1"/>
</dbReference>
<keyword evidence="13" id="KW-0843">Virulence</keyword>
<dbReference type="EC" id="2.7.13.3" evidence="3"/>
<evidence type="ECO:0000313" key="20">
    <source>
        <dbReference type="EMBL" id="GGA41062.1"/>
    </source>
</evidence>
<evidence type="ECO:0000256" key="15">
    <source>
        <dbReference type="ARBA" id="ARBA00037219"/>
    </source>
</evidence>
<keyword evidence="8" id="KW-0547">Nucleotide-binding</keyword>
<dbReference type="Gene3D" id="6.10.340.10">
    <property type="match status" value="1"/>
</dbReference>
<dbReference type="GO" id="GO:0016301">
    <property type="term" value="F:kinase activity"/>
    <property type="evidence" value="ECO:0007669"/>
    <property type="project" value="UniProtKB-KW"/>
</dbReference>
<feature type="transmembrane region" description="Helical" evidence="17">
    <location>
        <begin position="12"/>
        <end position="31"/>
    </location>
</feature>
<evidence type="ECO:0000313" key="21">
    <source>
        <dbReference type="Proteomes" id="UP000609323"/>
    </source>
</evidence>
<dbReference type="InterPro" id="IPR003594">
    <property type="entry name" value="HATPase_dom"/>
</dbReference>
<comment type="catalytic activity">
    <reaction evidence="1">
        <text>ATP + protein L-histidine = ADP + protein N-phospho-L-histidine.</text>
        <dbReference type="EC" id="2.7.13.3"/>
    </reaction>
</comment>
<keyword evidence="21" id="KW-1185">Reference proteome</keyword>
<comment type="caution">
    <text evidence="20">The sequence shown here is derived from an EMBL/GenBank/DDBJ whole genome shotgun (WGS) entry which is preliminary data.</text>
</comment>
<keyword evidence="9 20" id="KW-0418">Kinase</keyword>
<feature type="domain" description="HAMP" evidence="19">
    <location>
        <begin position="196"/>
        <end position="248"/>
    </location>
</feature>
<feature type="domain" description="Histidine kinase" evidence="18">
    <location>
        <begin position="256"/>
        <end position="472"/>
    </location>
</feature>
<accession>A0ABQ1GCJ5</accession>
<evidence type="ECO:0000256" key="8">
    <source>
        <dbReference type="ARBA" id="ARBA00022741"/>
    </source>
</evidence>
<evidence type="ECO:0000256" key="9">
    <source>
        <dbReference type="ARBA" id="ARBA00022777"/>
    </source>
</evidence>
<evidence type="ECO:0000256" key="1">
    <source>
        <dbReference type="ARBA" id="ARBA00000085"/>
    </source>
</evidence>
<dbReference type="EMBL" id="BMHF01000009">
    <property type="protein sequence ID" value="GGA41062.1"/>
    <property type="molecule type" value="Genomic_DNA"/>
</dbReference>
<keyword evidence="5" id="KW-0597">Phosphoprotein</keyword>
<evidence type="ECO:0000256" key="10">
    <source>
        <dbReference type="ARBA" id="ARBA00022840"/>
    </source>
</evidence>
<dbReference type="InterPro" id="IPR003661">
    <property type="entry name" value="HisK_dim/P_dom"/>
</dbReference>
<dbReference type="PANTHER" id="PTHR45528:SF11">
    <property type="entry name" value="HISTIDINE KINASE"/>
    <property type="match status" value="1"/>
</dbReference>
<gene>
    <name evidence="20" type="ORF">GCM10010917_27900</name>
</gene>
<dbReference type="InterPro" id="IPR050398">
    <property type="entry name" value="HssS/ArlS-like"/>
</dbReference>
<dbReference type="CDD" id="cd06225">
    <property type="entry name" value="HAMP"/>
    <property type="match status" value="1"/>
</dbReference>
<keyword evidence="14 17" id="KW-0472">Membrane</keyword>
<reference evidence="21" key="1">
    <citation type="journal article" date="2019" name="Int. J. Syst. Evol. Microbiol.">
        <title>The Global Catalogue of Microorganisms (GCM) 10K type strain sequencing project: providing services to taxonomists for standard genome sequencing and annotation.</title>
        <authorList>
            <consortium name="The Broad Institute Genomics Platform"/>
            <consortium name="The Broad Institute Genome Sequencing Center for Infectious Disease"/>
            <person name="Wu L."/>
            <person name="Ma J."/>
        </authorList>
    </citation>
    <scope>NUCLEOTIDE SEQUENCE [LARGE SCALE GENOMIC DNA]</scope>
    <source>
        <strain evidence="21">CGMCC 1.15044</strain>
    </source>
</reference>
<dbReference type="PANTHER" id="PTHR45528">
    <property type="entry name" value="SENSOR HISTIDINE KINASE CPXA"/>
    <property type="match status" value="1"/>
</dbReference>
<evidence type="ECO:0000256" key="7">
    <source>
        <dbReference type="ARBA" id="ARBA00022692"/>
    </source>
</evidence>
<keyword evidence="7 17" id="KW-0812">Transmembrane</keyword>
<sequence length="473" mass="52347">MKSLYLRICMVTLSTIIVSSLFGFMVSNIYYHAKLKPFNDAKLSRMLDQVRSFLEQEAAGTADTPEPDITSAADKYLQSVGALGYELYLTDGAGEDSYYGGEFRVTDLKERQVKSVLAGQAYHGVADFPGGPLITGFFENRLSNTVGTGVTIAGRNYALFMRPDTEAQFGELRSFFAMILLFTVLFSILLFLIATGHVVRPVTRLTEATKAIASGRYDIKLHTRRRDEIGQLAAQFERMSREIQRSDQSRKEFVSNVSHEIQSPLASIQGFAAALRKQGSSPEEQEHYLSIIEQETRRLSSLSKQLLTLSMLDDQQAEGFAAEPVLLWEQLRQAAQVLEYPLAEKEIALLLNMPELTAAGNGGLLYQVWMNLLANAVKFTPSGGTIKVRAWKEGEWCKVAVTDSGEGIAAEELPLVFDRFYKTDKSRERTSSGTGLGLSIVRKIITLHKGTIEVESTVGEGSTFTVTLPAFVN</sequence>
<evidence type="ECO:0000256" key="11">
    <source>
        <dbReference type="ARBA" id="ARBA00022989"/>
    </source>
</evidence>
<dbReference type="Gene3D" id="3.30.565.10">
    <property type="entry name" value="Histidine kinase-like ATPase, C-terminal domain"/>
    <property type="match status" value="1"/>
</dbReference>
<dbReference type="CDD" id="cd16922">
    <property type="entry name" value="HATPase_EvgS-ArcB-TorS-like"/>
    <property type="match status" value="1"/>
</dbReference>
<dbReference type="InterPro" id="IPR036097">
    <property type="entry name" value="HisK_dim/P_sf"/>
</dbReference>
<dbReference type="InterPro" id="IPR003660">
    <property type="entry name" value="HAMP_dom"/>
</dbReference>
<dbReference type="SMART" id="SM00387">
    <property type="entry name" value="HATPase_c"/>
    <property type="match status" value="1"/>
</dbReference>
<dbReference type="SUPFAM" id="SSF158472">
    <property type="entry name" value="HAMP domain-like"/>
    <property type="match status" value="1"/>
</dbReference>
<dbReference type="InterPro" id="IPR004358">
    <property type="entry name" value="Sig_transdc_His_kin-like_C"/>
</dbReference>
<feature type="transmembrane region" description="Helical" evidence="17">
    <location>
        <begin position="175"/>
        <end position="194"/>
    </location>
</feature>
<dbReference type="SUPFAM" id="SSF55874">
    <property type="entry name" value="ATPase domain of HSP90 chaperone/DNA topoisomerase II/histidine kinase"/>
    <property type="match status" value="1"/>
</dbReference>
<evidence type="ECO:0000256" key="5">
    <source>
        <dbReference type="ARBA" id="ARBA00022553"/>
    </source>
</evidence>
<dbReference type="Pfam" id="PF00672">
    <property type="entry name" value="HAMP"/>
    <property type="match status" value="1"/>
</dbReference>
<keyword evidence="11 17" id="KW-1133">Transmembrane helix</keyword>
<comment type="subcellular location">
    <subcellularLocation>
        <location evidence="2">Cell membrane</location>
        <topology evidence="2">Multi-pass membrane protein</topology>
    </subcellularLocation>
</comment>
<dbReference type="Pfam" id="PF02518">
    <property type="entry name" value="HATPase_c"/>
    <property type="match status" value="1"/>
</dbReference>
<keyword evidence="10" id="KW-0067">ATP-binding</keyword>
<dbReference type="InterPro" id="IPR036890">
    <property type="entry name" value="HATPase_C_sf"/>
</dbReference>
<evidence type="ECO:0000256" key="4">
    <source>
        <dbReference type="ARBA" id="ARBA00022475"/>
    </source>
</evidence>
<dbReference type="RefSeq" id="WP_094093804.1">
    <property type="nucleotide sequence ID" value="NZ_BMHF01000009.1"/>
</dbReference>
<dbReference type="InterPro" id="IPR005467">
    <property type="entry name" value="His_kinase_dom"/>
</dbReference>
<dbReference type="Pfam" id="PF00512">
    <property type="entry name" value="HisKA"/>
    <property type="match status" value="1"/>
</dbReference>
<evidence type="ECO:0000259" key="18">
    <source>
        <dbReference type="PROSITE" id="PS50109"/>
    </source>
</evidence>
<evidence type="ECO:0000256" key="16">
    <source>
        <dbReference type="ARBA" id="ARBA00040841"/>
    </source>
</evidence>
<dbReference type="CDD" id="cd00082">
    <property type="entry name" value="HisKA"/>
    <property type="match status" value="1"/>
</dbReference>
<protein>
    <recommendedName>
        <fullName evidence="16">Heme sensor protein HssS</fullName>
        <ecNumber evidence="3">2.7.13.3</ecNumber>
    </recommendedName>
</protein>
<keyword evidence="4" id="KW-1003">Cell membrane</keyword>
<evidence type="ECO:0000256" key="12">
    <source>
        <dbReference type="ARBA" id="ARBA00023012"/>
    </source>
</evidence>
<evidence type="ECO:0000256" key="14">
    <source>
        <dbReference type="ARBA" id="ARBA00023136"/>
    </source>
</evidence>
<dbReference type="PROSITE" id="PS50885">
    <property type="entry name" value="HAMP"/>
    <property type="match status" value="1"/>
</dbReference>
<dbReference type="Gene3D" id="1.10.287.130">
    <property type="match status" value="1"/>
</dbReference>
<dbReference type="SMART" id="SM00304">
    <property type="entry name" value="HAMP"/>
    <property type="match status" value="1"/>
</dbReference>
<dbReference type="Proteomes" id="UP000609323">
    <property type="component" value="Unassembled WGS sequence"/>
</dbReference>
<evidence type="ECO:0000259" key="19">
    <source>
        <dbReference type="PROSITE" id="PS50885"/>
    </source>
</evidence>
<dbReference type="PRINTS" id="PR00344">
    <property type="entry name" value="BCTRLSENSOR"/>
</dbReference>
<organism evidence="20 21">
    <name type="scientific">Paenibacillus physcomitrellae</name>
    <dbReference type="NCBI Taxonomy" id="1619311"/>
    <lineage>
        <taxon>Bacteria</taxon>
        <taxon>Bacillati</taxon>
        <taxon>Bacillota</taxon>
        <taxon>Bacilli</taxon>
        <taxon>Bacillales</taxon>
        <taxon>Paenibacillaceae</taxon>
        <taxon>Paenibacillus</taxon>
    </lineage>
</organism>
<keyword evidence="12" id="KW-0902">Two-component regulatory system</keyword>
<proteinExistence type="predicted"/>
<evidence type="ECO:0000256" key="13">
    <source>
        <dbReference type="ARBA" id="ARBA00023026"/>
    </source>
</evidence>
<evidence type="ECO:0000256" key="3">
    <source>
        <dbReference type="ARBA" id="ARBA00012438"/>
    </source>
</evidence>
<evidence type="ECO:0000256" key="17">
    <source>
        <dbReference type="SAM" id="Phobius"/>
    </source>
</evidence>
<comment type="function">
    <text evidence="15">Member of the two-component regulatory system HssS/HssR involved in intracellular heme homeostasis and tempering of staphylococcal virulence. HssS functions as a heme sensor histidine kinase which is autophosphorylated at a histidine residue and transfers its phosphate group to an aspartate residue of HssR. HssR/HssS activates the expression of hrtAB, an efflux pump, in response to extracellular heme, hemin, hemoglobin or blood.</text>
</comment>
<evidence type="ECO:0000256" key="2">
    <source>
        <dbReference type="ARBA" id="ARBA00004651"/>
    </source>
</evidence>